<dbReference type="InterPro" id="IPR027417">
    <property type="entry name" value="P-loop_NTPase"/>
</dbReference>
<accession>A0A261FCB5</accession>
<evidence type="ECO:0000256" key="1">
    <source>
        <dbReference type="ARBA" id="ARBA00022741"/>
    </source>
</evidence>
<evidence type="ECO:0000313" key="4">
    <source>
        <dbReference type="EMBL" id="OZG56772.1"/>
    </source>
</evidence>
<evidence type="ECO:0000259" key="3">
    <source>
        <dbReference type="PROSITE" id="PS50893"/>
    </source>
</evidence>
<gene>
    <name evidence="4" type="ORF">AEAE_0081</name>
</gene>
<evidence type="ECO:0000256" key="2">
    <source>
        <dbReference type="ARBA" id="ARBA00022840"/>
    </source>
</evidence>
<dbReference type="EMBL" id="MWWU01000001">
    <property type="protein sequence ID" value="OZG56772.1"/>
    <property type="molecule type" value="Genomic_DNA"/>
</dbReference>
<feature type="domain" description="ABC transporter" evidence="3">
    <location>
        <begin position="32"/>
        <end position="268"/>
    </location>
</feature>
<name>A0A261FCB5_9BIFI</name>
<dbReference type="SUPFAM" id="SSF52540">
    <property type="entry name" value="P-loop containing nucleoside triphosphate hydrolases"/>
    <property type="match status" value="1"/>
</dbReference>
<dbReference type="PANTHER" id="PTHR43790:SF8">
    <property type="entry name" value="SUGAR ABC TRANSPORTER ATP-BINDING PROTEIN"/>
    <property type="match status" value="1"/>
</dbReference>
<dbReference type="InterPro" id="IPR050107">
    <property type="entry name" value="ABC_carbohydrate_import_ATPase"/>
</dbReference>
<dbReference type="Proteomes" id="UP000228976">
    <property type="component" value="Unassembled WGS sequence"/>
</dbReference>
<organism evidence="4 5">
    <name type="scientific">Aeriscardovia aeriphila</name>
    <dbReference type="NCBI Taxonomy" id="218139"/>
    <lineage>
        <taxon>Bacteria</taxon>
        <taxon>Bacillati</taxon>
        <taxon>Actinomycetota</taxon>
        <taxon>Actinomycetes</taxon>
        <taxon>Bifidobacteriales</taxon>
        <taxon>Bifidobacteriaceae</taxon>
        <taxon>Aeriscardovia</taxon>
    </lineage>
</organism>
<reference evidence="4 5" key="1">
    <citation type="journal article" date="2017" name="BMC Genomics">
        <title>Comparative genomic and phylogenomic analyses of the Bifidobacteriaceae family.</title>
        <authorList>
            <person name="Lugli G.A."/>
            <person name="Milani C."/>
            <person name="Turroni F."/>
            <person name="Duranti S."/>
            <person name="Mancabelli L."/>
            <person name="Mangifesta M."/>
            <person name="Ferrario C."/>
            <person name="Modesto M."/>
            <person name="Mattarelli P."/>
            <person name="Jiri K."/>
            <person name="van Sinderen D."/>
            <person name="Ventura M."/>
        </authorList>
    </citation>
    <scope>NUCLEOTIDE SEQUENCE [LARGE SCALE GENOMIC DNA]</scope>
    <source>
        <strain evidence="4 5">LMG 21773</strain>
    </source>
</reference>
<proteinExistence type="predicted"/>
<dbReference type="Gene3D" id="3.40.50.300">
    <property type="entry name" value="P-loop containing nucleotide triphosphate hydrolases"/>
    <property type="match status" value="1"/>
</dbReference>
<dbReference type="InterPro" id="IPR003593">
    <property type="entry name" value="AAA+_ATPase"/>
</dbReference>
<protein>
    <submittedName>
        <fullName evidence="4">Sugar ABC transporter ATP-binding protein</fullName>
    </submittedName>
</protein>
<dbReference type="AlphaFoldDB" id="A0A261FCB5"/>
<dbReference type="SMART" id="SM00382">
    <property type="entry name" value="AAA"/>
    <property type="match status" value="1"/>
</dbReference>
<keyword evidence="1" id="KW-0547">Nucleotide-binding</keyword>
<keyword evidence="5" id="KW-1185">Reference proteome</keyword>
<dbReference type="CDD" id="cd03216">
    <property type="entry name" value="ABC_Carb_Monos_I"/>
    <property type="match status" value="1"/>
</dbReference>
<dbReference type="Pfam" id="PF00005">
    <property type="entry name" value="ABC_tran"/>
    <property type="match status" value="1"/>
</dbReference>
<sequence length="313" mass="34322">MHWSISIPQSTLRVSFKGRSDMTYSHYIPALLEVNDLSMRFGGIDALSHISFSVEPHQLVAIVGDNGAGKSTLLKILSGLLKPSSGTIAFQGKEVSFSSIREANNAGIASVFQEPQFCDNLSVSANLFLGNELKDKYGLRDDSTMFSRARVALKTLTSAVQVSRDMEGLSSGQRQTVAIARTLLSDPSLILLDEPTNSLSVMQTGEVLQYLSSLRSQGKTVLMVMHDLPDVFAVCDTIIVLRQGTVRAIHRVEETSYEEVIAEIAGVSAQSDTFHSIIDNPKVDGLIHQHRLIERSNAYEESDDNDEMIDEDS</sequence>
<comment type="caution">
    <text evidence="4">The sequence shown here is derived from an EMBL/GenBank/DDBJ whole genome shotgun (WGS) entry which is preliminary data.</text>
</comment>
<dbReference type="PROSITE" id="PS50893">
    <property type="entry name" value="ABC_TRANSPORTER_2"/>
    <property type="match status" value="1"/>
</dbReference>
<dbReference type="InterPro" id="IPR003439">
    <property type="entry name" value="ABC_transporter-like_ATP-bd"/>
</dbReference>
<keyword evidence="2 4" id="KW-0067">ATP-binding</keyword>
<evidence type="ECO:0000313" key="5">
    <source>
        <dbReference type="Proteomes" id="UP000228976"/>
    </source>
</evidence>
<dbReference type="PANTHER" id="PTHR43790">
    <property type="entry name" value="CARBOHYDRATE TRANSPORT ATP-BINDING PROTEIN MG119-RELATED"/>
    <property type="match status" value="1"/>
</dbReference>
<dbReference type="GO" id="GO:0005524">
    <property type="term" value="F:ATP binding"/>
    <property type="evidence" value="ECO:0007669"/>
    <property type="project" value="UniProtKB-KW"/>
</dbReference>
<dbReference type="GO" id="GO:0016887">
    <property type="term" value="F:ATP hydrolysis activity"/>
    <property type="evidence" value="ECO:0007669"/>
    <property type="project" value="InterPro"/>
</dbReference>